<sequence length="442" mass="50712">MVERYAREKMKKLWDMNAKYSAWLQVEKAVVRAWNKLGFIPDEDCEKICKNATFDIKRIDEIESITKHDLIAFTTSVSESLGSESRFVHYGITSSDCIDTAVALQMRDSLKIILEDIELLRQAIKKRAFEHKNTLMVGRSHGIHGEPITFGLVLAIWYDEIGRHFEALNHTMNVICVGAISGAMGNMAHTPIELEELVCDELGLSPAPVSNQVIQRDRYARLMSDLALLASSCEKIAIAIRHYQRTEVYEAEEYFSEGQKGSSAMPHKRNPVLSENITGLCRIIRSFCVPAMENVALWHERDISHSSVERFILPDGFITTDFMLDRLKGLVENLVVYPQNMMKNLNLTGGLVFSQRVLLELPKKGISREDSYKIVQRNAMKVWEDLQQGKSAINENKESLYLQYLLRDVELVEIIGQEAIKECFDYNYYIKNVDKIFQRVFR</sequence>
<evidence type="ECO:0000256" key="11">
    <source>
        <dbReference type="NCBIfam" id="TIGR00928"/>
    </source>
</evidence>
<dbReference type="GO" id="GO:0044208">
    <property type="term" value="P:'de novo' AMP biosynthetic process"/>
    <property type="evidence" value="ECO:0007669"/>
    <property type="project" value="TreeGrafter"/>
</dbReference>
<keyword evidence="7 12" id="KW-0456">Lyase</keyword>
<dbReference type="FunFam" id="1.20.200.10:FF:000008">
    <property type="entry name" value="Adenylosuccinate lyase"/>
    <property type="match status" value="1"/>
</dbReference>
<dbReference type="InterPro" id="IPR019468">
    <property type="entry name" value="AdenyloSucc_lyase_C"/>
</dbReference>
<dbReference type="CDD" id="cd01360">
    <property type="entry name" value="Adenylsuccinate_lyase_1"/>
    <property type="match status" value="1"/>
</dbReference>
<comment type="catalytic activity">
    <reaction evidence="10">
        <text>N(6)-(1,2-dicarboxyethyl)-AMP = fumarate + AMP</text>
        <dbReference type="Rhea" id="RHEA:16853"/>
        <dbReference type="ChEBI" id="CHEBI:29806"/>
        <dbReference type="ChEBI" id="CHEBI:57567"/>
        <dbReference type="ChEBI" id="CHEBI:456215"/>
        <dbReference type="EC" id="4.3.2.2"/>
    </reaction>
    <physiologicalReaction direction="left-to-right" evidence="10">
        <dbReference type="Rhea" id="RHEA:16854"/>
    </physiologicalReaction>
</comment>
<accession>A0AA90PS81</accession>
<dbReference type="EMBL" id="JAUPEV010000002">
    <property type="protein sequence ID" value="MDO7252647.1"/>
    <property type="molecule type" value="Genomic_DNA"/>
</dbReference>
<dbReference type="Proteomes" id="UP001177258">
    <property type="component" value="Unassembled WGS sequence"/>
</dbReference>
<evidence type="ECO:0000313" key="15">
    <source>
        <dbReference type="EMBL" id="MDP2538514.1"/>
    </source>
</evidence>
<comment type="similarity">
    <text evidence="3 12">Belongs to the lyase 1 family. Adenylosuccinate lyase subfamily.</text>
</comment>
<dbReference type="Gene3D" id="1.20.200.10">
    <property type="entry name" value="Fumarase/aspartase (Central domain)"/>
    <property type="match status" value="1"/>
</dbReference>
<evidence type="ECO:0000313" key="17">
    <source>
        <dbReference type="Proteomes" id="UP001240777"/>
    </source>
</evidence>
<dbReference type="SUPFAM" id="SSF48557">
    <property type="entry name" value="L-aspartase-like"/>
    <property type="match status" value="1"/>
</dbReference>
<evidence type="ECO:0000256" key="5">
    <source>
        <dbReference type="ARBA" id="ARBA00017058"/>
    </source>
</evidence>
<evidence type="ECO:0000256" key="12">
    <source>
        <dbReference type="RuleBase" id="RU361172"/>
    </source>
</evidence>
<dbReference type="SMART" id="SM00998">
    <property type="entry name" value="ADSL_C"/>
    <property type="match status" value="1"/>
</dbReference>
<dbReference type="InterPro" id="IPR020557">
    <property type="entry name" value="Fumarate_lyase_CS"/>
</dbReference>
<dbReference type="InterPro" id="IPR004769">
    <property type="entry name" value="Pur_lyase"/>
</dbReference>
<reference evidence="15 17" key="1">
    <citation type="submission" date="2023-07" db="EMBL/GenBank/DDBJ databases">
        <title>Unpublished Manusciprt.</title>
        <authorList>
            <person name="Aydin F."/>
            <person name="Tarhane S."/>
            <person name="Saticioglu I.B."/>
            <person name="Karakaya E."/>
            <person name="Abay S."/>
            <person name="Guran O."/>
            <person name="Bozkurt E."/>
            <person name="Uzum N."/>
            <person name="Olgun K."/>
            <person name="Jablonski D."/>
        </authorList>
    </citation>
    <scope>NUCLEOTIDE SEQUENCE</scope>
    <source>
        <strain evidence="17">faydin-H75</strain>
        <strain evidence="15">Faydin-H76</strain>
    </source>
</reference>
<dbReference type="Gene3D" id="1.10.40.30">
    <property type="entry name" value="Fumarase/aspartase (C-terminal domain)"/>
    <property type="match status" value="1"/>
</dbReference>
<keyword evidence="17" id="KW-1185">Reference proteome</keyword>
<evidence type="ECO:0000256" key="10">
    <source>
        <dbReference type="ARBA" id="ARBA00049115"/>
    </source>
</evidence>
<dbReference type="PANTHER" id="PTHR43172">
    <property type="entry name" value="ADENYLOSUCCINATE LYASE"/>
    <property type="match status" value="1"/>
</dbReference>
<evidence type="ECO:0000256" key="6">
    <source>
        <dbReference type="ARBA" id="ARBA00022755"/>
    </source>
</evidence>
<keyword evidence="6 12" id="KW-0658">Purine biosynthesis</keyword>
<dbReference type="NCBIfam" id="TIGR00928">
    <property type="entry name" value="purB"/>
    <property type="match status" value="1"/>
</dbReference>
<dbReference type="RefSeq" id="WP_305516489.1">
    <property type="nucleotide sequence ID" value="NZ_JAUPEV010000002.1"/>
</dbReference>
<evidence type="ECO:0000256" key="7">
    <source>
        <dbReference type="ARBA" id="ARBA00023239"/>
    </source>
</evidence>
<dbReference type="FunFam" id="1.10.40.30:FF:000007">
    <property type="entry name" value="Adenylosuccinate lyase"/>
    <property type="match status" value="1"/>
</dbReference>
<dbReference type="EMBL" id="JAUYZK010000002">
    <property type="protein sequence ID" value="MDP2538514.1"/>
    <property type="molecule type" value="Genomic_DNA"/>
</dbReference>
<evidence type="ECO:0000313" key="14">
    <source>
        <dbReference type="EMBL" id="MDO7252647.1"/>
    </source>
</evidence>
<reference evidence="14 16" key="3">
    <citation type="journal article" date="2024" name="Syst. Appl. Microbiol.">
        <title>Helicobacter cappadocius sp. nov., from lizards: The first psychrotrophic Helicobacter species.</title>
        <authorList>
            <person name="Aydin F."/>
            <person name="Tarhane S."/>
            <person name="Karakaya E."/>
            <person name="Abay S."/>
            <person name="Kayman T."/>
            <person name="Guran O."/>
            <person name="Bozkurt E."/>
            <person name="Uzum N."/>
            <person name="Avci A."/>
            <person name="Olgun K."/>
            <person name="Jablonski D."/>
            <person name="Guran C."/>
            <person name="Burcin Saticioglu I."/>
        </authorList>
    </citation>
    <scope>NUCLEOTIDE SEQUENCE [LARGE SCALE GENOMIC DNA]</scope>
    <source>
        <strain evidence="14">Faydin-H75</strain>
        <strain evidence="16">faydin-H76</strain>
    </source>
</reference>
<dbReference type="AlphaFoldDB" id="A0AA90PS81"/>
<dbReference type="PROSITE" id="PS00163">
    <property type="entry name" value="FUMARATE_LYASES"/>
    <property type="match status" value="1"/>
</dbReference>
<evidence type="ECO:0000256" key="1">
    <source>
        <dbReference type="ARBA" id="ARBA00004706"/>
    </source>
</evidence>
<dbReference type="InterPro" id="IPR000362">
    <property type="entry name" value="Fumarate_lyase_fam"/>
</dbReference>
<dbReference type="Pfam" id="PF00206">
    <property type="entry name" value="Lyase_1"/>
    <property type="match status" value="1"/>
</dbReference>
<comment type="catalytic activity">
    <reaction evidence="8">
        <text>(2S)-2-[5-amino-1-(5-phospho-beta-D-ribosyl)imidazole-4-carboxamido]succinate = 5-amino-1-(5-phospho-beta-D-ribosyl)imidazole-4-carboxamide + fumarate</text>
        <dbReference type="Rhea" id="RHEA:23920"/>
        <dbReference type="ChEBI" id="CHEBI:29806"/>
        <dbReference type="ChEBI" id="CHEBI:58443"/>
        <dbReference type="ChEBI" id="CHEBI:58475"/>
        <dbReference type="EC" id="4.3.2.2"/>
    </reaction>
    <physiologicalReaction direction="left-to-right" evidence="8">
        <dbReference type="Rhea" id="RHEA:23921"/>
    </physiologicalReaction>
</comment>
<comment type="pathway">
    <text evidence="1 12">Purine metabolism; IMP biosynthesis via de novo pathway; 5-amino-1-(5-phospho-D-ribosyl)imidazole-4-carboxamide from 5-amino-1-(5-phospho-D-ribosyl)imidazole-4-carboxylate: step 2/2.</text>
</comment>
<comment type="pathway">
    <text evidence="2 12">Purine metabolism; AMP biosynthesis via de novo pathway; AMP from IMP: step 2/2.</text>
</comment>
<dbReference type="Proteomes" id="UP001240777">
    <property type="component" value="Unassembled WGS sequence"/>
</dbReference>
<evidence type="ECO:0000259" key="13">
    <source>
        <dbReference type="SMART" id="SM00998"/>
    </source>
</evidence>
<dbReference type="GO" id="GO:0004018">
    <property type="term" value="F:N6-(1,2-dicarboxyethyl)AMP AMP-lyase (fumarate-forming) activity"/>
    <property type="evidence" value="ECO:0007669"/>
    <property type="project" value="UniProtKB-UniRule"/>
</dbReference>
<evidence type="ECO:0000256" key="8">
    <source>
        <dbReference type="ARBA" id="ARBA00024477"/>
    </source>
</evidence>
<dbReference type="GO" id="GO:0005829">
    <property type="term" value="C:cytosol"/>
    <property type="evidence" value="ECO:0007669"/>
    <property type="project" value="TreeGrafter"/>
</dbReference>
<evidence type="ECO:0000256" key="4">
    <source>
        <dbReference type="ARBA" id="ARBA00012339"/>
    </source>
</evidence>
<dbReference type="InterPro" id="IPR008948">
    <property type="entry name" value="L-Aspartase-like"/>
</dbReference>
<feature type="domain" description="Adenylosuccinate lyase C-terminal" evidence="13">
    <location>
        <begin position="349"/>
        <end position="441"/>
    </location>
</feature>
<proteinExistence type="inferred from homology"/>
<reference evidence="14" key="2">
    <citation type="submission" date="2023-07" db="EMBL/GenBank/DDBJ databases">
        <authorList>
            <person name="Aydin F."/>
            <person name="Tarhane S."/>
            <person name="Saticioglu I.B."/>
            <person name="Karakaya E."/>
            <person name="Abay S."/>
            <person name="Guran O."/>
            <person name="Bozkurt E."/>
            <person name="Uzum N."/>
            <person name="Olgun K."/>
            <person name="Jablonski D."/>
        </authorList>
    </citation>
    <scope>NUCLEOTIDE SEQUENCE</scope>
    <source>
        <strain evidence="14">Faydin-H75</strain>
    </source>
</reference>
<dbReference type="PRINTS" id="PR00145">
    <property type="entry name" value="ARGSUCLYASE"/>
</dbReference>
<evidence type="ECO:0000256" key="3">
    <source>
        <dbReference type="ARBA" id="ARBA00008273"/>
    </source>
</evidence>
<name>A0AA90PS81_9HELI</name>
<evidence type="ECO:0000256" key="9">
    <source>
        <dbReference type="ARBA" id="ARBA00030717"/>
    </source>
</evidence>
<dbReference type="Pfam" id="PF10397">
    <property type="entry name" value="ADSL_C"/>
    <property type="match status" value="1"/>
</dbReference>
<dbReference type="GO" id="GO:0070626">
    <property type="term" value="F:(S)-2-(5-amino-1-(5-phospho-D-ribosyl)imidazole-4-carboxamido) succinate lyase (fumarate-forming) activity"/>
    <property type="evidence" value="ECO:0007669"/>
    <property type="project" value="TreeGrafter"/>
</dbReference>
<dbReference type="Gene3D" id="1.10.275.10">
    <property type="entry name" value="Fumarase/aspartase (N-terminal domain)"/>
    <property type="match status" value="1"/>
</dbReference>
<dbReference type="PRINTS" id="PR00149">
    <property type="entry name" value="FUMRATELYASE"/>
</dbReference>
<comment type="caution">
    <text evidence="15">The sequence shown here is derived from an EMBL/GenBank/DDBJ whole genome shotgun (WGS) entry which is preliminary data.</text>
</comment>
<protein>
    <recommendedName>
        <fullName evidence="5 11">Adenylosuccinate lyase</fullName>
        <shortName evidence="12">ASL</shortName>
        <ecNumber evidence="4 11">4.3.2.2</ecNumber>
    </recommendedName>
    <alternativeName>
        <fullName evidence="9 12">Adenylosuccinase</fullName>
    </alternativeName>
</protein>
<dbReference type="PANTHER" id="PTHR43172:SF1">
    <property type="entry name" value="ADENYLOSUCCINATE LYASE"/>
    <property type="match status" value="1"/>
</dbReference>
<evidence type="ECO:0000256" key="2">
    <source>
        <dbReference type="ARBA" id="ARBA00004734"/>
    </source>
</evidence>
<organism evidence="15 16">
    <name type="scientific">Helicobacter cappadocius</name>
    <dbReference type="NCBI Taxonomy" id="3063998"/>
    <lineage>
        <taxon>Bacteria</taxon>
        <taxon>Pseudomonadati</taxon>
        <taxon>Campylobacterota</taxon>
        <taxon>Epsilonproteobacteria</taxon>
        <taxon>Campylobacterales</taxon>
        <taxon>Helicobacteraceae</taxon>
        <taxon>Helicobacter</taxon>
    </lineage>
</organism>
<gene>
    <name evidence="15" type="primary">purB</name>
    <name evidence="14" type="ORF">Q5I04_01770</name>
    <name evidence="15" type="ORF">Q5I06_01770</name>
</gene>
<dbReference type="EC" id="4.3.2.2" evidence="4 11"/>
<dbReference type="InterPro" id="IPR022761">
    <property type="entry name" value="Fumarate_lyase_N"/>
</dbReference>
<dbReference type="InterPro" id="IPR024083">
    <property type="entry name" value="Fumarase/histidase_N"/>
</dbReference>
<evidence type="ECO:0000313" key="16">
    <source>
        <dbReference type="Proteomes" id="UP001177258"/>
    </source>
</evidence>